<dbReference type="InterPro" id="IPR036397">
    <property type="entry name" value="RNaseH_sf"/>
</dbReference>
<dbReference type="EMBL" id="ABEU02000019">
    <property type="protein sequence ID" value="PNR33697.1"/>
    <property type="molecule type" value="Genomic_DNA"/>
</dbReference>
<protein>
    <recommendedName>
        <fullName evidence="1">Piwi domain-containing protein</fullName>
    </recommendedName>
</protein>
<gene>
    <name evidence="3" type="primary">LOC112295932</name>
    <name evidence="2" type="ORF">PHYPA_023513</name>
</gene>
<organism evidence="2">
    <name type="scientific">Physcomitrium patens</name>
    <name type="common">Spreading-leaved earth moss</name>
    <name type="synonym">Physcomitrella patens</name>
    <dbReference type="NCBI Taxonomy" id="3218"/>
    <lineage>
        <taxon>Eukaryota</taxon>
        <taxon>Viridiplantae</taxon>
        <taxon>Streptophyta</taxon>
        <taxon>Embryophyta</taxon>
        <taxon>Bryophyta</taxon>
        <taxon>Bryophytina</taxon>
        <taxon>Bryopsida</taxon>
        <taxon>Funariidae</taxon>
        <taxon>Funariales</taxon>
        <taxon>Funariaceae</taxon>
        <taxon>Physcomitrium</taxon>
    </lineage>
</organism>
<reference evidence="2 4" key="1">
    <citation type="journal article" date="2008" name="Science">
        <title>The Physcomitrella genome reveals evolutionary insights into the conquest of land by plants.</title>
        <authorList>
            <person name="Rensing S."/>
            <person name="Lang D."/>
            <person name="Zimmer A."/>
            <person name="Terry A."/>
            <person name="Salamov A."/>
            <person name="Shapiro H."/>
            <person name="Nishiyama T."/>
            <person name="Perroud P.-F."/>
            <person name="Lindquist E."/>
            <person name="Kamisugi Y."/>
            <person name="Tanahashi T."/>
            <person name="Sakakibara K."/>
            <person name="Fujita T."/>
            <person name="Oishi K."/>
            <person name="Shin-I T."/>
            <person name="Kuroki Y."/>
            <person name="Toyoda A."/>
            <person name="Suzuki Y."/>
            <person name="Hashimoto A."/>
            <person name="Yamaguchi K."/>
            <person name="Sugano A."/>
            <person name="Kohara Y."/>
            <person name="Fujiyama A."/>
            <person name="Anterola A."/>
            <person name="Aoki S."/>
            <person name="Ashton N."/>
            <person name="Barbazuk W.B."/>
            <person name="Barker E."/>
            <person name="Bennetzen J."/>
            <person name="Bezanilla M."/>
            <person name="Blankenship R."/>
            <person name="Cho S.H."/>
            <person name="Dutcher S."/>
            <person name="Estelle M."/>
            <person name="Fawcett J.A."/>
            <person name="Gundlach H."/>
            <person name="Hanada K."/>
            <person name="Heyl A."/>
            <person name="Hicks K.A."/>
            <person name="Hugh J."/>
            <person name="Lohr M."/>
            <person name="Mayer K."/>
            <person name="Melkozernov A."/>
            <person name="Murata T."/>
            <person name="Nelson D."/>
            <person name="Pils B."/>
            <person name="Prigge M."/>
            <person name="Reiss B."/>
            <person name="Renner T."/>
            <person name="Rombauts S."/>
            <person name="Rushton P."/>
            <person name="Sanderfoot A."/>
            <person name="Schween G."/>
            <person name="Shiu S.-H."/>
            <person name="Stueber K."/>
            <person name="Theodoulou F.L."/>
            <person name="Tu H."/>
            <person name="Van de Peer Y."/>
            <person name="Verrier P.J."/>
            <person name="Waters E."/>
            <person name="Wood A."/>
            <person name="Yang L."/>
            <person name="Cove D."/>
            <person name="Cuming A."/>
            <person name="Hasebe M."/>
            <person name="Lucas S."/>
            <person name="Mishler D.B."/>
            <person name="Reski R."/>
            <person name="Grigoriev I."/>
            <person name="Quatrano R.S."/>
            <person name="Boore J.L."/>
        </authorList>
    </citation>
    <scope>NUCLEOTIDE SEQUENCE [LARGE SCALE GENOMIC DNA]</scope>
    <source>
        <strain evidence="3 4">cv. Gransden 2004</strain>
    </source>
</reference>
<feature type="domain" description="Piwi" evidence="1">
    <location>
        <begin position="27"/>
        <end position="248"/>
    </location>
</feature>
<keyword evidence="4" id="KW-1185">Reference proteome</keyword>
<dbReference type="SUPFAM" id="SSF53098">
    <property type="entry name" value="Ribonuclease H-like"/>
    <property type="match status" value="1"/>
</dbReference>
<sequence>MFLCLFGWIFASDGRIQLSVSPNCDRFSISHGSKGEDTPSIAAVVATKNWPDIFHYATRAQTQPATMEMIEGLHIEGKGGMVKDLLLEYHRTCRGPMCKPNQIIVYRNRVSECQFAEVLEKEVIAFKRACRDIEPDYNPGITFIVAQKRHNTRFFPQGRDTLRNGNVMPGTVVDKDICHPHNYDFFLGTSRPTHYHVLVNENKLGPDDIQSLTNNLCYTFGRCSTSISMAAPAAYAQVVAQRYRKLVDTWKGSDTNSSVKSGGKGSSAPKPIQALLELELNPEYSMFFC</sequence>
<dbReference type="STRING" id="3218.A0A2K1IWN7"/>
<accession>A0A2K1IWN7</accession>
<dbReference type="InterPro" id="IPR003165">
    <property type="entry name" value="Piwi"/>
</dbReference>
<dbReference type="EnsemblPlants" id="Pp3c19_860V3.1">
    <property type="protein sequence ID" value="Pp3c19_860V3.1"/>
    <property type="gene ID" value="Pp3c19_860"/>
</dbReference>
<evidence type="ECO:0000259" key="1">
    <source>
        <dbReference type="PROSITE" id="PS50822"/>
    </source>
</evidence>
<dbReference type="Gene3D" id="3.30.420.10">
    <property type="entry name" value="Ribonuclease H-like superfamily/Ribonuclease H"/>
    <property type="match status" value="1"/>
</dbReference>
<dbReference type="InterPro" id="IPR012337">
    <property type="entry name" value="RNaseH-like_sf"/>
</dbReference>
<evidence type="ECO:0000313" key="2">
    <source>
        <dbReference type="EMBL" id="PNR33697.1"/>
    </source>
</evidence>
<dbReference type="PROSITE" id="PS50822">
    <property type="entry name" value="PIWI"/>
    <property type="match status" value="1"/>
</dbReference>
<proteinExistence type="predicted"/>
<dbReference type="AlphaFoldDB" id="A0A2K1IWN7"/>
<evidence type="ECO:0000313" key="4">
    <source>
        <dbReference type="Proteomes" id="UP000006727"/>
    </source>
</evidence>
<dbReference type="PANTHER" id="PTHR22891">
    <property type="entry name" value="EUKARYOTIC TRANSLATION INITIATION FACTOR 2C"/>
    <property type="match status" value="1"/>
</dbReference>
<reference evidence="2 4" key="2">
    <citation type="journal article" date="2018" name="Plant J.">
        <title>The Physcomitrella patens chromosome-scale assembly reveals moss genome structure and evolution.</title>
        <authorList>
            <person name="Lang D."/>
            <person name="Ullrich K.K."/>
            <person name="Murat F."/>
            <person name="Fuchs J."/>
            <person name="Jenkins J."/>
            <person name="Haas F.B."/>
            <person name="Piednoel M."/>
            <person name="Gundlach H."/>
            <person name="Van Bel M."/>
            <person name="Meyberg R."/>
            <person name="Vives C."/>
            <person name="Morata J."/>
            <person name="Symeonidi A."/>
            <person name="Hiss M."/>
            <person name="Muchero W."/>
            <person name="Kamisugi Y."/>
            <person name="Saleh O."/>
            <person name="Blanc G."/>
            <person name="Decker E.L."/>
            <person name="van Gessel N."/>
            <person name="Grimwood J."/>
            <person name="Hayes R.D."/>
            <person name="Graham S.W."/>
            <person name="Gunter L.E."/>
            <person name="McDaniel S.F."/>
            <person name="Hoernstein S.N.W."/>
            <person name="Larsson A."/>
            <person name="Li F.W."/>
            <person name="Perroud P.F."/>
            <person name="Phillips J."/>
            <person name="Ranjan P."/>
            <person name="Rokshar D.S."/>
            <person name="Rothfels C.J."/>
            <person name="Schneider L."/>
            <person name="Shu S."/>
            <person name="Stevenson D.W."/>
            <person name="Thummler F."/>
            <person name="Tillich M."/>
            <person name="Villarreal Aguilar J.C."/>
            <person name="Widiez T."/>
            <person name="Wong G.K."/>
            <person name="Wymore A."/>
            <person name="Zhang Y."/>
            <person name="Zimmer A.D."/>
            <person name="Quatrano R.S."/>
            <person name="Mayer K.F.X."/>
            <person name="Goodstein D."/>
            <person name="Casacuberta J.M."/>
            <person name="Vandepoele K."/>
            <person name="Reski R."/>
            <person name="Cuming A.C."/>
            <person name="Tuskan G.A."/>
            <person name="Maumus F."/>
            <person name="Salse J."/>
            <person name="Schmutz J."/>
            <person name="Rensing S.A."/>
        </authorList>
    </citation>
    <scope>NUCLEOTIDE SEQUENCE [LARGE SCALE GENOMIC DNA]</scope>
    <source>
        <strain evidence="3 4">cv. Gransden 2004</strain>
    </source>
</reference>
<dbReference type="Pfam" id="PF02171">
    <property type="entry name" value="Piwi"/>
    <property type="match status" value="1"/>
</dbReference>
<dbReference type="GO" id="GO:0003676">
    <property type="term" value="F:nucleic acid binding"/>
    <property type="evidence" value="ECO:0007669"/>
    <property type="project" value="InterPro"/>
</dbReference>
<dbReference type="SMART" id="SM00950">
    <property type="entry name" value="Piwi"/>
    <property type="match status" value="1"/>
</dbReference>
<dbReference type="PaxDb" id="3218-PP1S208_96V6.1"/>
<evidence type="ECO:0000313" key="3">
    <source>
        <dbReference type="EnsemblPlants" id="Pp3c19_860V3.1"/>
    </source>
</evidence>
<reference evidence="3" key="3">
    <citation type="submission" date="2020-12" db="UniProtKB">
        <authorList>
            <consortium name="EnsemblPlants"/>
        </authorList>
    </citation>
    <scope>IDENTIFICATION</scope>
</reference>
<dbReference type="Proteomes" id="UP000006727">
    <property type="component" value="Chromosome 19"/>
</dbReference>
<dbReference type="Gramene" id="Pp3c19_860V3.1">
    <property type="protein sequence ID" value="Pp3c19_860V3.1"/>
    <property type="gene ID" value="Pp3c19_860"/>
</dbReference>
<name>A0A2K1IWN7_PHYPA</name>